<dbReference type="EMBL" id="AXCR01000004">
    <property type="protein sequence ID" value="KJR88005.1"/>
    <property type="molecule type" value="Genomic_DNA"/>
</dbReference>
<protein>
    <submittedName>
        <fullName evidence="2">Uncharacterized protein</fullName>
    </submittedName>
</protein>
<dbReference type="GeneID" id="27669573"/>
<feature type="compositionally biased region" description="Basic residues" evidence="1">
    <location>
        <begin position="265"/>
        <end position="276"/>
    </location>
</feature>
<comment type="caution">
    <text evidence="2">The sequence shown here is derived from an EMBL/GenBank/DDBJ whole genome shotgun (WGS) entry which is preliminary data.</text>
</comment>
<gene>
    <name evidence="2" type="ORF">SPSK_07637</name>
</gene>
<reference evidence="2 3" key="1">
    <citation type="journal article" date="2014" name="BMC Genomics">
        <title>Comparative genomics of the major fungal agents of human and animal Sporotrichosis: Sporothrix schenckii and Sporothrix brasiliensis.</title>
        <authorList>
            <person name="Teixeira M.M."/>
            <person name="de Almeida L.G."/>
            <person name="Kubitschek-Barreira P."/>
            <person name="Alves F.L."/>
            <person name="Kioshima E.S."/>
            <person name="Abadio A.K."/>
            <person name="Fernandes L."/>
            <person name="Derengowski L.S."/>
            <person name="Ferreira K.S."/>
            <person name="Souza R.C."/>
            <person name="Ruiz J.C."/>
            <person name="de Andrade N.C."/>
            <person name="Paes H.C."/>
            <person name="Nicola A.M."/>
            <person name="Albuquerque P."/>
            <person name="Gerber A.L."/>
            <person name="Martins V.P."/>
            <person name="Peconick L.D."/>
            <person name="Neto A.V."/>
            <person name="Chaucanez C.B."/>
            <person name="Silva P.A."/>
            <person name="Cunha O.L."/>
            <person name="de Oliveira F.F."/>
            <person name="dos Santos T.C."/>
            <person name="Barros A.L."/>
            <person name="Soares M.A."/>
            <person name="de Oliveira L.M."/>
            <person name="Marini M.M."/>
            <person name="Villalobos-Duno H."/>
            <person name="Cunha M.M."/>
            <person name="de Hoog S."/>
            <person name="da Silveira J.F."/>
            <person name="Henrissat B."/>
            <person name="Nino-Vega G.A."/>
            <person name="Cisalpino P.S."/>
            <person name="Mora-Montes H.M."/>
            <person name="Almeida S.R."/>
            <person name="Stajich J.E."/>
            <person name="Lopes-Bezerra L.M."/>
            <person name="Vasconcelos A.T."/>
            <person name="Felipe M.S."/>
        </authorList>
    </citation>
    <scope>NUCLEOTIDE SEQUENCE [LARGE SCALE GENOMIC DNA]</scope>
    <source>
        <strain evidence="2 3">1099-18</strain>
    </source>
</reference>
<dbReference type="Proteomes" id="UP000033710">
    <property type="component" value="Unassembled WGS sequence"/>
</dbReference>
<feature type="compositionally biased region" description="Basic residues" evidence="1">
    <location>
        <begin position="201"/>
        <end position="211"/>
    </location>
</feature>
<name>A0A0F2MGP9_SPOSC</name>
<dbReference type="KEGG" id="ssck:SPSK_07637"/>
<reference evidence="2 3" key="2">
    <citation type="journal article" date="2015" name="Eukaryot. Cell">
        <title>Asexual propagation of a virulent clone complex in a human and feline outbreak of sporotrichosis.</title>
        <authorList>
            <person name="Teixeira Mde M."/>
            <person name="Rodrigues A.M."/>
            <person name="Tsui C.K."/>
            <person name="de Almeida L.G."/>
            <person name="Van Diepeningen A.D."/>
            <person name="van den Ende B.G."/>
            <person name="Fernandes G.F."/>
            <person name="Kano R."/>
            <person name="Hamelin R.C."/>
            <person name="Lopes-Bezerra L.M."/>
            <person name="Vasconcelos A.T."/>
            <person name="de Hoog S."/>
            <person name="de Camargo Z.P."/>
            <person name="Felipe M.S."/>
        </authorList>
    </citation>
    <scope>NUCLEOTIDE SEQUENCE [LARGE SCALE GENOMIC DNA]</scope>
    <source>
        <strain evidence="2 3">1099-18</strain>
    </source>
</reference>
<evidence type="ECO:0000256" key="1">
    <source>
        <dbReference type="SAM" id="MobiDB-lite"/>
    </source>
</evidence>
<feature type="region of interest" description="Disordered" evidence="1">
    <location>
        <begin position="144"/>
        <end position="175"/>
    </location>
</feature>
<evidence type="ECO:0000313" key="2">
    <source>
        <dbReference type="EMBL" id="KJR88005.1"/>
    </source>
</evidence>
<dbReference type="VEuPathDB" id="FungiDB:SPSK_07637"/>
<sequence length="401" mass="43522">MAFFPRARICHSPEPIVSLPMDEKTVTWDSSGSSGNTAMPVVAAPSDDPELHYPFYHQRGRRRRRSPPAMPAYDSHNVPLSLAMTTPQLMHRPFHPPRMRDNPHPRQQTPSGSSGTFRGRCRYRSPSVGATAAVAALTAPTLFRKASSRSSRPNTRSSSVASSMHHISRPSSPHEWWGATSAAAAASGNGYGKSSSWLRRSVSRSRGRQGRRVVPGSVADSAAARRGIDSPSPRRKTAYRTPMETDHAMMMQHYIHHALLAPPRPHAKTASRRGHCPSRSGSAEGYHDDTSDLPAASSLTIDPIAMAARRRRRRQRTQSRPRPRRVMSGDRIGDGGGPASNGLYELAGYYTFDHGGPAAHAEAIHVPGDTTAATSLVQFQTLLAESSDTTSVGDAMDVEMG</sequence>
<feature type="compositionally biased region" description="Polar residues" evidence="1">
    <location>
        <begin position="105"/>
        <end position="116"/>
    </location>
</feature>
<proteinExistence type="predicted"/>
<dbReference type="RefSeq" id="XP_016590681.1">
    <property type="nucleotide sequence ID" value="XM_016734296.1"/>
</dbReference>
<evidence type="ECO:0000313" key="3">
    <source>
        <dbReference type="Proteomes" id="UP000033710"/>
    </source>
</evidence>
<feature type="compositionally biased region" description="Low complexity" evidence="1">
    <location>
        <begin position="144"/>
        <end position="165"/>
    </location>
</feature>
<feature type="compositionally biased region" description="Low complexity" evidence="1">
    <location>
        <begin position="188"/>
        <end position="200"/>
    </location>
</feature>
<dbReference type="AlphaFoldDB" id="A0A0F2MGP9"/>
<organism evidence="2 3">
    <name type="scientific">Sporothrix schenckii 1099-18</name>
    <dbReference type="NCBI Taxonomy" id="1397361"/>
    <lineage>
        <taxon>Eukaryota</taxon>
        <taxon>Fungi</taxon>
        <taxon>Dikarya</taxon>
        <taxon>Ascomycota</taxon>
        <taxon>Pezizomycotina</taxon>
        <taxon>Sordariomycetes</taxon>
        <taxon>Sordariomycetidae</taxon>
        <taxon>Ophiostomatales</taxon>
        <taxon>Ophiostomataceae</taxon>
        <taxon>Sporothrix</taxon>
    </lineage>
</organism>
<feature type="region of interest" description="Disordered" evidence="1">
    <location>
        <begin position="90"/>
        <end position="123"/>
    </location>
</feature>
<feature type="compositionally biased region" description="Basic residues" evidence="1">
    <location>
        <begin position="308"/>
        <end position="325"/>
    </location>
</feature>
<feature type="region of interest" description="Disordered" evidence="1">
    <location>
        <begin position="264"/>
        <end position="338"/>
    </location>
</feature>
<feature type="region of interest" description="Disordered" evidence="1">
    <location>
        <begin position="188"/>
        <end position="239"/>
    </location>
</feature>
<dbReference type="OrthoDB" id="10404545at2759"/>
<accession>A0A0F2MGP9</accession>